<feature type="domain" description="Core" evidence="7">
    <location>
        <begin position="2"/>
        <end position="97"/>
    </location>
</feature>
<dbReference type="SUPFAM" id="SSF89360">
    <property type="entry name" value="HesB-like domain"/>
    <property type="match status" value="1"/>
</dbReference>
<proteinExistence type="inferred from homology"/>
<sequence>MIIITDTAQVHFSQLLSKKKHGTQIRIFVINPGTLTAECGVSYCPPETISETDTQLTFPKFSAFIDESSLPYLQDAEIDFVTDSLVSQLTLKAPNAKKPKINPESPLIDQIKYFLQTKINPKLANHGGGVSVIKITDEGYVVLKFRGGCNGCSMANFTMKEGIERELITQFPELKGAHDMTDHEHGDHSFY</sequence>
<dbReference type="Proteomes" id="UP000294289">
    <property type="component" value="Chromosome"/>
</dbReference>
<comment type="subunit">
    <text evidence="5">Homodimer.</text>
</comment>
<evidence type="ECO:0000259" key="6">
    <source>
        <dbReference type="Pfam" id="PF01106"/>
    </source>
</evidence>
<dbReference type="NCBIfam" id="TIGR03341">
    <property type="entry name" value="YhgI_GntY"/>
    <property type="match status" value="1"/>
</dbReference>
<comment type="cofactor">
    <cofactor evidence="5">
        <name>[4Fe-4S] cluster</name>
        <dbReference type="ChEBI" id="CHEBI:49883"/>
    </cofactor>
    <text evidence="5">Binds 1 [4Fe-4S] cluster per subunit. The cluster is presumably bound at the interface of two monomers.</text>
</comment>
<accession>A0A803FTY7</accession>
<dbReference type="RefSeq" id="WP_157991087.1">
    <property type="nucleotide sequence ID" value="NZ_LR217737.1"/>
</dbReference>
<feature type="binding site" evidence="5">
    <location>
        <position position="152"/>
    </location>
    <ligand>
        <name>[4Fe-4S] cluster</name>
        <dbReference type="ChEBI" id="CHEBI:49883"/>
    </ligand>
</feature>
<evidence type="ECO:0000256" key="2">
    <source>
        <dbReference type="ARBA" id="ARBA00022723"/>
    </source>
</evidence>
<dbReference type="Gene3D" id="2.60.300.12">
    <property type="entry name" value="HesB-like domain"/>
    <property type="match status" value="1"/>
</dbReference>
<keyword evidence="1 5" id="KW-0004">4Fe-4S</keyword>
<evidence type="ECO:0000313" key="8">
    <source>
        <dbReference type="EMBL" id="VFP88370.1"/>
    </source>
</evidence>
<dbReference type="InterPro" id="IPR017726">
    <property type="entry name" value="Fe/S_biogenesis_protein_NfuA"/>
</dbReference>
<dbReference type="PANTHER" id="PTHR11178">
    <property type="entry name" value="IRON-SULFUR CLUSTER SCAFFOLD PROTEIN NFU-RELATED"/>
    <property type="match status" value="1"/>
</dbReference>
<dbReference type="InterPro" id="IPR001075">
    <property type="entry name" value="NIF_FeS_clus_asmbl_NifU_C"/>
</dbReference>
<reference evidence="8 9" key="1">
    <citation type="submission" date="2019-02" db="EMBL/GenBank/DDBJ databases">
        <authorList>
            <person name="Manzano-Marin A."/>
            <person name="Manzano-Marin A."/>
        </authorList>
    </citation>
    <scope>NUCLEOTIDE SEQUENCE [LARGE SCALE GENOMIC DNA]</scope>
    <source>
        <strain evidence="8 9">ErCipiceae</strain>
    </source>
</reference>
<protein>
    <recommendedName>
        <fullName evidence="5">Fe/S biogenesis protein NfuA</fullName>
    </recommendedName>
</protein>
<evidence type="ECO:0000256" key="5">
    <source>
        <dbReference type="HAMAP-Rule" id="MF_01637"/>
    </source>
</evidence>
<dbReference type="InterPro" id="IPR034904">
    <property type="entry name" value="FSCA_dom_sf"/>
</dbReference>
<dbReference type="Pfam" id="PF01521">
    <property type="entry name" value="Fe-S_biosyn"/>
    <property type="match status" value="1"/>
</dbReference>
<dbReference type="InterPro" id="IPR035903">
    <property type="entry name" value="HesB-like_dom_sf"/>
</dbReference>
<dbReference type="NCBIfam" id="NF008392">
    <property type="entry name" value="PRK11190.1"/>
    <property type="match status" value="1"/>
</dbReference>
<organism evidence="8 9">
    <name type="scientific">Candidatus Erwinia haradaeae</name>
    <dbReference type="NCBI Taxonomy" id="1922217"/>
    <lineage>
        <taxon>Bacteria</taxon>
        <taxon>Pseudomonadati</taxon>
        <taxon>Pseudomonadota</taxon>
        <taxon>Gammaproteobacteria</taxon>
        <taxon>Enterobacterales</taxon>
        <taxon>Erwiniaceae</taxon>
        <taxon>Erwinia</taxon>
    </lineage>
</organism>
<name>A0A803FTY7_9GAMM</name>
<dbReference type="HAMAP" id="MF_01637">
    <property type="entry name" value="Fe_S_biogen_NfuA"/>
    <property type="match status" value="1"/>
</dbReference>
<feature type="domain" description="NIF system FeS cluster assembly NifU C-terminal" evidence="6">
    <location>
        <begin position="111"/>
        <end position="175"/>
    </location>
</feature>
<dbReference type="Gene3D" id="3.30.300.130">
    <property type="entry name" value="Fe-S cluster assembly (FSCA)"/>
    <property type="match status" value="1"/>
</dbReference>
<dbReference type="GO" id="GO:0016226">
    <property type="term" value="P:iron-sulfur cluster assembly"/>
    <property type="evidence" value="ECO:0007669"/>
    <property type="project" value="UniProtKB-UniRule"/>
</dbReference>
<evidence type="ECO:0000256" key="3">
    <source>
        <dbReference type="ARBA" id="ARBA00023004"/>
    </source>
</evidence>
<gene>
    <name evidence="5 8" type="primary">nfuA</name>
    <name evidence="8" type="ORF">ERCIPICE3303_440</name>
</gene>
<dbReference type="GO" id="GO:0051604">
    <property type="term" value="P:protein maturation"/>
    <property type="evidence" value="ECO:0007669"/>
    <property type="project" value="UniProtKB-UniRule"/>
</dbReference>
<dbReference type="SUPFAM" id="SSF117916">
    <property type="entry name" value="Fe-S cluster assembly (FSCA) domain-like"/>
    <property type="match status" value="1"/>
</dbReference>
<keyword evidence="2 5" id="KW-0479">Metal-binding</keyword>
<dbReference type="PANTHER" id="PTHR11178:SF51">
    <property type="entry name" value="FE_S BIOGENESIS PROTEIN NFUA"/>
    <property type="match status" value="1"/>
</dbReference>
<dbReference type="AlphaFoldDB" id="A0A803FTY7"/>
<comment type="function">
    <text evidence="5">Involved in iron-sulfur cluster biogenesis. Binds a 4Fe-4S cluster, can transfer this cluster to apoproteins, and thereby intervenes in the maturation of Fe/S proteins. Could also act as a scaffold/chaperone for damaged Fe/S proteins.</text>
</comment>
<dbReference type="OrthoDB" id="9785450at2"/>
<comment type="similarity">
    <text evidence="5">Belongs to the NfuA family.</text>
</comment>
<keyword evidence="4 5" id="KW-0411">Iron-sulfur</keyword>
<dbReference type="InterPro" id="IPR000361">
    <property type="entry name" value="ATAP_core_dom"/>
</dbReference>
<evidence type="ECO:0000313" key="9">
    <source>
        <dbReference type="Proteomes" id="UP000294289"/>
    </source>
</evidence>
<evidence type="ECO:0000256" key="1">
    <source>
        <dbReference type="ARBA" id="ARBA00022485"/>
    </source>
</evidence>
<keyword evidence="3 5" id="KW-0408">Iron</keyword>
<dbReference type="Pfam" id="PF01106">
    <property type="entry name" value="NifU"/>
    <property type="match status" value="1"/>
</dbReference>
<dbReference type="GO" id="GO:0051539">
    <property type="term" value="F:4 iron, 4 sulfur cluster binding"/>
    <property type="evidence" value="ECO:0007669"/>
    <property type="project" value="UniProtKB-UniRule"/>
</dbReference>
<dbReference type="EMBL" id="LR217737">
    <property type="protein sequence ID" value="VFP88370.1"/>
    <property type="molecule type" value="Genomic_DNA"/>
</dbReference>
<evidence type="ECO:0000259" key="7">
    <source>
        <dbReference type="Pfam" id="PF01521"/>
    </source>
</evidence>
<feature type="binding site" evidence="5">
    <location>
        <position position="149"/>
    </location>
    <ligand>
        <name>[4Fe-4S] cluster</name>
        <dbReference type="ChEBI" id="CHEBI:49883"/>
    </ligand>
</feature>
<evidence type="ECO:0000256" key="4">
    <source>
        <dbReference type="ARBA" id="ARBA00023014"/>
    </source>
</evidence>
<dbReference type="GO" id="GO:0005506">
    <property type="term" value="F:iron ion binding"/>
    <property type="evidence" value="ECO:0007669"/>
    <property type="project" value="InterPro"/>
</dbReference>